<dbReference type="PANTHER" id="PTHR22600">
    <property type="entry name" value="BETA-HEXOSAMINIDASE"/>
    <property type="match status" value="1"/>
</dbReference>
<evidence type="ECO:0000259" key="10">
    <source>
        <dbReference type="Pfam" id="PF07691"/>
    </source>
</evidence>
<dbReference type="EC" id="3.2.1.52" evidence="3"/>
<dbReference type="EMBL" id="JAPDVD010000001">
    <property type="protein sequence ID" value="MCW4136294.1"/>
    <property type="molecule type" value="Genomic_DNA"/>
</dbReference>
<dbReference type="GO" id="GO:0030203">
    <property type="term" value="P:glycosaminoglycan metabolic process"/>
    <property type="evidence" value="ECO:0007669"/>
    <property type="project" value="TreeGrafter"/>
</dbReference>
<evidence type="ECO:0000256" key="3">
    <source>
        <dbReference type="ARBA" id="ARBA00012663"/>
    </source>
</evidence>
<dbReference type="InterPro" id="IPR059177">
    <property type="entry name" value="GH29D-like_dom"/>
</dbReference>
<gene>
    <name evidence="12" type="ORF">ONT01_00610</name>
    <name evidence="13" type="ORF">ONT01_01080</name>
</gene>
<dbReference type="InterPro" id="IPR015883">
    <property type="entry name" value="Glyco_hydro_20_cat"/>
</dbReference>
<protein>
    <recommendedName>
        <fullName evidence="3">beta-N-acetylhexosaminidase</fullName>
        <ecNumber evidence="3">3.2.1.52</ecNumber>
    </recommendedName>
</protein>
<dbReference type="PANTHER" id="PTHR22600:SF57">
    <property type="entry name" value="BETA-N-ACETYLHEXOSAMINIDASE"/>
    <property type="match status" value="1"/>
</dbReference>
<dbReference type="GO" id="GO:0005975">
    <property type="term" value="P:carbohydrate metabolic process"/>
    <property type="evidence" value="ECO:0007669"/>
    <property type="project" value="InterPro"/>
</dbReference>
<accession>A0AAW5UAM2</accession>
<evidence type="ECO:0000256" key="1">
    <source>
        <dbReference type="ARBA" id="ARBA00001231"/>
    </source>
</evidence>
<evidence type="ECO:0000259" key="11">
    <source>
        <dbReference type="Pfam" id="PF13290"/>
    </source>
</evidence>
<dbReference type="SUPFAM" id="SSF51445">
    <property type="entry name" value="(Trans)glycosidases"/>
    <property type="match status" value="1"/>
</dbReference>
<dbReference type="AlphaFoldDB" id="A0AAW5UAM2"/>
<dbReference type="Pfam" id="PF02838">
    <property type="entry name" value="Glyco_hydro_20b"/>
    <property type="match status" value="1"/>
</dbReference>
<evidence type="ECO:0000313" key="13">
    <source>
        <dbReference type="EMBL" id="MCW4136384.1"/>
    </source>
</evidence>
<dbReference type="Proteomes" id="UP001208620">
    <property type="component" value="Unassembled WGS sequence"/>
</dbReference>
<dbReference type="InterPro" id="IPR017853">
    <property type="entry name" value="GH"/>
</dbReference>
<dbReference type="SUPFAM" id="SSF55545">
    <property type="entry name" value="beta-N-acetylhexosaminidase-like domain"/>
    <property type="match status" value="1"/>
</dbReference>
<evidence type="ECO:0000256" key="2">
    <source>
        <dbReference type="ARBA" id="ARBA00006285"/>
    </source>
</evidence>
<feature type="domain" description="PA14" evidence="10">
    <location>
        <begin position="680"/>
        <end position="760"/>
    </location>
</feature>
<organism evidence="13 14">
    <name type="scientific">Segatella copri</name>
    <dbReference type="NCBI Taxonomy" id="165179"/>
    <lineage>
        <taxon>Bacteria</taxon>
        <taxon>Pseudomonadati</taxon>
        <taxon>Bacteroidota</taxon>
        <taxon>Bacteroidia</taxon>
        <taxon>Bacteroidales</taxon>
        <taxon>Prevotellaceae</taxon>
        <taxon>Segatella</taxon>
    </lineage>
</organism>
<proteinExistence type="inferred from homology"/>
<evidence type="ECO:0000256" key="5">
    <source>
        <dbReference type="ARBA" id="ARBA00023295"/>
    </source>
</evidence>
<dbReference type="Gene3D" id="3.20.20.80">
    <property type="entry name" value="Glycosidases"/>
    <property type="match status" value="1"/>
</dbReference>
<keyword evidence="4" id="KW-0378">Hydrolase</keyword>
<evidence type="ECO:0000313" key="12">
    <source>
        <dbReference type="EMBL" id="MCW4136294.1"/>
    </source>
</evidence>
<evidence type="ECO:0000256" key="7">
    <source>
        <dbReference type="SAM" id="SignalP"/>
    </source>
</evidence>
<evidence type="ECO:0000259" key="8">
    <source>
        <dbReference type="Pfam" id="PF00728"/>
    </source>
</evidence>
<dbReference type="CDD" id="cd06563">
    <property type="entry name" value="GH20_chitobiase-like"/>
    <property type="match status" value="1"/>
</dbReference>
<comment type="catalytic activity">
    <reaction evidence="1">
        <text>Hydrolysis of terminal non-reducing N-acetyl-D-hexosamine residues in N-acetyl-beta-D-hexosaminides.</text>
        <dbReference type="EC" id="3.2.1.52"/>
    </reaction>
</comment>
<name>A0AAW5UAM2_9BACT</name>
<sequence length="779" mass="87539">MAKFNRLLGSFVACAAMLGGISTPASAADINIIPIPVKTQVQKGEFVLPQKVVIAYQTAEGRNIAQYMADKLKASTGYEVTVGGKKGNISIQISPSLKIAEEGYRLTVTAKGVVVKAKTAKGAFYGMQSFMQLLPAQIESATRVDGVKWVAQCCDIQDAPRFGYRGFHLDPCRHFITVQNVKKQIDLMASLKVNTMHFHLTEDQGWRIEIKKYPKLTSIGGYRKEGDGSIYGGFYTQEEIKDIVDYATKRYMTVIPEVDLPGHMMAAIAAYPELSCKGEQWTPRMVWGIEDIVMCPGKELMFHFLDDIFKEMVPLFPGKYFHIGGDECPKTSWKTCPTCQKRIVDEHLQGDGKHSAEERLQSYVIKRVEKMLEKYGKKIIGWDEILEGGLSENATVMSWRGIDGGIEAAKQGHDVIMTPGSGGLYLDHYQGDSKIEPITIPSSPVYLAKTYSFDPVPDVIRKAGLDKHILGVQCNNWSEYMYSNAKMEYMMYPRALALSEVAWSPLSRKNFTDFCKRVDANLVRLDERCIKYHLPLPEQPYGSCDKVLITKDTTVTFTTSRPMKMVYTLDGTKPTPESLVYTAPIPVNHDCIINIATVLPSGKMSRIRTIQVEKQNYAPSVEVKDVKPGLEMKRIKGYYHHVNDLEWTDGVWENSVIRNFGEMKLKQADDARTLRGENGYAAIAEGYVMVPEDGVYYVSSRADQVWIDSKLLIDNSSEVKSISHRDNCVALAKGLHPIKYVFIANITGGWPSWWNGLNLQMRKDNSKEFADVEDSQLFH</sequence>
<evidence type="ECO:0000259" key="9">
    <source>
        <dbReference type="Pfam" id="PF02838"/>
    </source>
</evidence>
<evidence type="ECO:0000313" key="14">
    <source>
        <dbReference type="Proteomes" id="UP001208620"/>
    </source>
</evidence>
<feature type="domain" description="Beta-hexosaminidase bacterial type N-terminal" evidence="9">
    <location>
        <begin position="30"/>
        <end position="158"/>
    </location>
</feature>
<dbReference type="RefSeq" id="WP_264949359.1">
    <property type="nucleotide sequence ID" value="NZ_JAPDVB010000001.1"/>
</dbReference>
<dbReference type="Pfam" id="PF07691">
    <property type="entry name" value="PA14"/>
    <property type="match status" value="1"/>
</dbReference>
<dbReference type="InterPro" id="IPR029018">
    <property type="entry name" value="Hex-like_dom2"/>
</dbReference>
<dbReference type="Pfam" id="PF00728">
    <property type="entry name" value="Glyco_hydro_20"/>
    <property type="match status" value="1"/>
</dbReference>
<feature type="domain" description="Glycoside hydrolase family 20 catalytic" evidence="8">
    <location>
        <begin position="162"/>
        <end position="505"/>
    </location>
</feature>
<dbReference type="Gene3D" id="3.30.379.10">
    <property type="entry name" value="Chitobiase/beta-hexosaminidase domain 2-like"/>
    <property type="match status" value="1"/>
</dbReference>
<comment type="caution">
    <text evidence="13">The sequence shown here is derived from an EMBL/GenBank/DDBJ whole genome shotgun (WGS) entry which is preliminary data.</text>
</comment>
<dbReference type="InterPro" id="IPR025705">
    <property type="entry name" value="Beta_hexosaminidase_sua/sub"/>
</dbReference>
<feature type="signal peptide" evidence="7">
    <location>
        <begin position="1"/>
        <end position="27"/>
    </location>
</feature>
<evidence type="ECO:0000256" key="4">
    <source>
        <dbReference type="ARBA" id="ARBA00022801"/>
    </source>
</evidence>
<dbReference type="PRINTS" id="PR00738">
    <property type="entry name" value="GLHYDRLASE20"/>
</dbReference>
<dbReference type="GO" id="GO:0004563">
    <property type="term" value="F:beta-N-acetylhexosaminidase activity"/>
    <property type="evidence" value="ECO:0007669"/>
    <property type="project" value="UniProtKB-EC"/>
</dbReference>
<feature type="chain" id="PRO_5043296384" description="beta-N-acetylhexosaminidase" evidence="7">
    <location>
        <begin position="28"/>
        <end position="779"/>
    </location>
</feature>
<dbReference type="EMBL" id="JAPDVD010000001">
    <property type="protein sequence ID" value="MCW4136384.1"/>
    <property type="molecule type" value="Genomic_DNA"/>
</dbReference>
<dbReference type="GO" id="GO:0016020">
    <property type="term" value="C:membrane"/>
    <property type="evidence" value="ECO:0007669"/>
    <property type="project" value="TreeGrafter"/>
</dbReference>
<evidence type="ECO:0000256" key="6">
    <source>
        <dbReference type="PIRSR" id="PIRSR625705-1"/>
    </source>
</evidence>
<keyword evidence="7" id="KW-0732">Signal</keyword>
<reference evidence="13" key="1">
    <citation type="submission" date="2022-11" db="EMBL/GenBank/DDBJ databases">
        <title>Genomic repertoires linked with pathogenic potency of arthritogenic Prevotella copri isolated from the gut of rheumatoid arthritis patients.</title>
        <authorList>
            <person name="Nii T."/>
            <person name="Maeda Y."/>
            <person name="Motooka D."/>
            <person name="Naito M."/>
            <person name="Matsumoto Y."/>
            <person name="Ogawa T."/>
            <person name="Oguro-Igashira E."/>
            <person name="Kishikawa T."/>
            <person name="Yamashita M."/>
            <person name="Koizumi S."/>
            <person name="Kurakawa T."/>
            <person name="Okumura R."/>
            <person name="Kayama H."/>
            <person name="Murakami M."/>
            <person name="Sakaguchi T."/>
            <person name="Das B."/>
            <person name="Nakamura S."/>
            <person name="Okada Y."/>
            <person name="Kumanogoh A."/>
            <person name="Takeda K."/>
        </authorList>
    </citation>
    <scope>NUCLEOTIDE SEQUENCE</scope>
    <source>
        <strain evidence="13">H105_2-2</strain>
    </source>
</reference>
<dbReference type="Pfam" id="PF13290">
    <property type="entry name" value="CHB_HEX_C_1"/>
    <property type="match status" value="1"/>
</dbReference>
<keyword evidence="5" id="KW-0326">Glycosidase</keyword>
<comment type="similarity">
    <text evidence="2">Belongs to the glycosyl hydrolase 20 family.</text>
</comment>
<dbReference type="InterPro" id="IPR015882">
    <property type="entry name" value="HEX_bac_N"/>
</dbReference>
<feature type="active site" description="Proton donor" evidence="6">
    <location>
        <position position="327"/>
    </location>
</feature>
<feature type="domain" description="GH29D-like beta-sandwich" evidence="11">
    <location>
        <begin position="550"/>
        <end position="608"/>
    </location>
</feature>
<dbReference type="InterPro" id="IPR011658">
    <property type="entry name" value="PA14_dom"/>
</dbReference>